<dbReference type="Proteomes" id="UP001501433">
    <property type="component" value="Unassembled WGS sequence"/>
</dbReference>
<keyword evidence="2" id="KW-1185">Reference proteome</keyword>
<dbReference type="PANTHER" id="PTHR38787:SF3">
    <property type="entry name" value="REGULATORY P DOMAIN-CONTAINING PROTEIN"/>
    <property type="match status" value="1"/>
</dbReference>
<dbReference type="EMBL" id="BAABJW010000001">
    <property type="protein sequence ID" value="GAA4803963.1"/>
    <property type="molecule type" value="Genomic_DNA"/>
</dbReference>
<accession>A0ABP9C7B3</accession>
<evidence type="ECO:0000313" key="1">
    <source>
        <dbReference type="EMBL" id="GAA4803963.1"/>
    </source>
</evidence>
<reference evidence="2" key="1">
    <citation type="journal article" date="2019" name="Int. J. Syst. Evol. Microbiol.">
        <title>The Global Catalogue of Microorganisms (GCM) 10K type strain sequencing project: providing services to taxonomists for standard genome sequencing and annotation.</title>
        <authorList>
            <consortium name="The Broad Institute Genomics Platform"/>
            <consortium name="The Broad Institute Genome Sequencing Center for Infectious Disease"/>
            <person name="Wu L."/>
            <person name="Ma J."/>
        </authorList>
    </citation>
    <scope>NUCLEOTIDE SEQUENCE [LARGE SCALE GENOMIC DNA]</scope>
    <source>
        <strain evidence="2">JCM 18325</strain>
    </source>
</reference>
<sequence length="397" mass="44095">MIQSCNTEPVEKVEVIENNEIIPLAKCLDGFADIYPCNDYDLIGFVPISDLGGPTAEGNDCWGWVDPETRKEYALFCATTGVAFVDITTPNEPVIIGKLPTATVSSPWRDVKVFNNYAYIVADRATTHGMQIFDLTRLRNVTNPPEIFTEDQIYTGFGSAHNIVINENTGYAYAVGTNRTGTYQGGPLFINIQDPLNPIESGGYLGYSHDAQAILYNGPDNTYIGKEILIGSNENEIVIIDVTSKASPVFISSISYDNVGYTHQGWFTEDMKYFILGDELDEINFGANTRTVVFDFSDLDNPRYHMDYFGPTSAIDHNGYVNRNSYVQASYTAGMRVLDITDIESKSITEIGYFDTHPENNIAAFNGAWSVYPYFPSGNIIISDINRGLFIVKKSDL</sequence>
<evidence type="ECO:0000313" key="2">
    <source>
        <dbReference type="Proteomes" id="UP001501433"/>
    </source>
</evidence>
<organism evidence="1 2">
    <name type="scientific">Litoribaculum gwangyangense</name>
    <dbReference type="NCBI Taxonomy" id="1130722"/>
    <lineage>
        <taxon>Bacteria</taxon>
        <taxon>Pseudomonadati</taxon>
        <taxon>Bacteroidota</taxon>
        <taxon>Flavobacteriia</taxon>
        <taxon>Flavobacteriales</taxon>
        <taxon>Flavobacteriaceae</taxon>
        <taxon>Litoribaculum</taxon>
    </lineage>
</organism>
<proteinExistence type="predicted"/>
<gene>
    <name evidence="1" type="ORF">GCM10023330_07790</name>
</gene>
<protein>
    <recommendedName>
        <fullName evidence="3">Choice-of-anchor B family protein</fullName>
    </recommendedName>
</protein>
<dbReference type="NCBIfam" id="TIGR04312">
    <property type="entry name" value="choice_anch_B"/>
    <property type="match status" value="1"/>
</dbReference>
<name>A0ABP9C7B3_9FLAO</name>
<dbReference type="PANTHER" id="PTHR38787">
    <property type="entry name" value="REGULATORY P DOMAIN-CONTAINING PROTEIN"/>
    <property type="match status" value="1"/>
</dbReference>
<dbReference type="InterPro" id="IPR027589">
    <property type="entry name" value="Choice_anch_B"/>
</dbReference>
<evidence type="ECO:0008006" key="3">
    <source>
        <dbReference type="Google" id="ProtNLM"/>
    </source>
</evidence>
<comment type="caution">
    <text evidence="1">The sequence shown here is derived from an EMBL/GenBank/DDBJ whole genome shotgun (WGS) entry which is preliminary data.</text>
</comment>